<dbReference type="InterPro" id="IPR016007">
    <property type="entry name" value="Alpha_rhamnosid"/>
</dbReference>
<keyword evidence="9" id="KW-1185">Reference proteome</keyword>
<dbReference type="Proteomes" id="UP001204320">
    <property type="component" value="Unassembled WGS sequence"/>
</dbReference>
<dbReference type="EC" id="3.2.1.40" evidence="2"/>
<comment type="catalytic activity">
    <reaction evidence="1">
        <text>Hydrolysis of terminal non-reducing alpha-L-rhamnose residues in alpha-L-rhamnosides.</text>
        <dbReference type="EC" id="3.2.1.40"/>
    </reaction>
</comment>
<dbReference type="Pfam" id="PF17389">
    <property type="entry name" value="Bac_rhamnosid6H"/>
    <property type="match status" value="1"/>
</dbReference>
<dbReference type="GO" id="GO:0016787">
    <property type="term" value="F:hydrolase activity"/>
    <property type="evidence" value="ECO:0007669"/>
    <property type="project" value="UniProtKB-KW"/>
</dbReference>
<evidence type="ECO:0000259" key="5">
    <source>
        <dbReference type="Pfam" id="PF08531"/>
    </source>
</evidence>
<dbReference type="Pfam" id="PF25788">
    <property type="entry name" value="Ig_Rha78A_N"/>
    <property type="match status" value="1"/>
</dbReference>
<dbReference type="SUPFAM" id="SSF48208">
    <property type="entry name" value="Six-hairpin glycosidases"/>
    <property type="match status" value="1"/>
</dbReference>
<dbReference type="Gene3D" id="1.50.10.10">
    <property type="match status" value="1"/>
</dbReference>
<evidence type="ECO:0000259" key="4">
    <source>
        <dbReference type="Pfam" id="PF05592"/>
    </source>
</evidence>
<dbReference type="InterPro" id="IPR012341">
    <property type="entry name" value="6hp_glycosidase-like_sf"/>
</dbReference>
<feature type="domain" description="Bacterial alpha-L-rhamnosidase N-terminal" evidence="5">
    <location>
        <begin position="170"/>
        <end position="323"/>
    </location>
</feature>
<dbReference type="PIRSF" id="PIRSF010631">
    <property type="entry name" value="A-rhamnsds"/>
    <property type="match status" value="1"/>
</dbReference>
<proteinExistence type="predicted"/>
<dbReference type="Pfam" id="PF05592">
    <property type="entry name" value="Bac_rhamnosid"/>
    <property type="match status" value="1"/>
</dbReference>
<dbReference type="Gene3D" id="2.60.420.10">
    <property type="entry name" value="Maltose phosphorylase, domain 3"/>
    <property type="match status" value="1"/>
</dbReference>
<evidence type="ECO:0000256" key="3">
    <source>
        <dbReference type="ARBA" id="ARBA00022801"/>
    </source>
</evidence>
<dbReference type="Pfam" id="PF17390">
    <property type="entry name" value="Bac_rhamnosid_C"/>
    <property type="match status" value="1"/>
</dbReference>
<evidence type="ECO:0000313" key="9">
    <source>
        <dbReference type="Proteomes" id="UP001204320"/>
    </source>
</evidence>
<dbReference type="EMBL" id="JANSKA010000001">
    <property type="protein sequence ID" value="MCR9035472.1"/>
    <property type="molecule type" value="Genomic_DNA"/>
</dbReference>
<evidence type="ECO:0000256" key="2">
    <source>
        <dbReference type="ARBA" id="ARBA00012652"/>
    </source>
</evidence>
<name>A0ABT1Z5I3_9ACTN</name>
<dbReference type="RefSeq" id="WP_258498316.1">
    <property type="nucleotide sequence ID" value="NZ_JANSKA010000001.1"/>
</dbReference>
<accession>A0ABT1Z5I3</accession>
<evidence type="ECO:0000256" key="1">
    <source>
        <dbReference type="ARBA" id="ARBA00001445"/>
    </source>
</evidence>
<dbReference type="PROSITE" id="PS51257">
    <property type="entry name" value="PROKAR_LIPOPROTEIN"/>
    <property type="match status" value="1"/>
</dbReference>
<dbReference type="PANTHER" id="PTHR33307:SF6">
    <property type="entry name" value="ALPHA-RHAMNOSIDASE (EUROFUNG)-RELATED"/>
    <property type="match status" value="1"/>
</dbReference>
<feature type="domain" description="Alpha-L-rhamnosidase C-terminal" evidence="7">
    <location>
        <begin position="810"/>
        <end position="874"/>
    </location>
</feature>
<feature type="domain" description="Alpha-L-rhamnosidase concanavalin-like" evidence="4">
    <location>
        <begin position="335"/>
        <end position="437"/>
    </location>
</feature>
<gene>
    <name evidence="8" type="ORF">NVS32_00670</name>
</gene>
<evidence type="ECO:0000259" key="6">
    <source>
        <dbReference type="Pfam" id="PF17389"/>
    </source>
</evidence>
<evidence type="ECO:0000313" key="8">
    <source>
        <dbReference type="EMBL" id="MCR9035472.1"/>
    </source>
</evidence>
<dbReference type="InterPro" id="IPR008902">
    <property type="entry name" value="Rhamnosid_concanavalin"/>
</dbReference>
<keyword evidence="3 8" id="KW-0378">Hydrolase</keyword>
<organism evidence="8 9">
    <name type="scientific">Tractidigestivibacter montrealensis</name>
    <dbReference type="NCBI Taxonomy" id="2972466"/>
    <lineage>
        <taxon>Bacteria</taxon>
        <taxon>Bacillati</taxon>
        <taxon>Actinomycetota</taxon>
        <taxon>Coriobacteriia</taxon>
        <taxon>Coriobacteriales</taxon>
        <taxon>Atopobiaceae</taxon>
        <taxon>Tractidigestivibacter</taxon>
    </lineage>
</organism>
<dbReference type="InterPro" id="IPR035396">
    <property type="entry name" value="Bac_rhamnosid6H"/>
</dbReference>
<reference evidence="8 9" key="1">
    <citation type="submission" date="2022-08" db="EMBL/GenBank/DDBJ databases">
        <title>Tractidigestivibacter montrealensis type strain KD21.</title>
        <authorList>
            <person name="Diop K."/>
            <person name="Richard C."/>
            <person name="Routy B."/>
        </authorList>
    </citation>
    <scope>NUCLEOTIDE SEQUENCE [LARGE SCALE GENOMIC DNA]</scope>
    <source>
        <strain evidence="8 9">KD21</strain>
    </source>
</reference>
<protein>
    <recommendedName>
        <fullName evidence="2">alpha-L-rhamnosidase</fullName>
        <ecNumber evidence="2">3.2.1.40</ecNumber>
    </recommendedName>
</protein>
<dbReference type="Pfam" id="PF08531">
    <property type="entry name" value="Bac_rhamnosid_N"/>
    <property type="match status" value="1"/>
</dbReference>
<dbReference type="Gene3D" id="2.60.120.260">
    <property type="entry name" value="Galactose-binding domain-like"/>
    <property type="match status" value="2"/>
</dbReference>
<evidence type="ECO:0000259" key="7">
    <source>
        <dbReference type="Pfam" id="PF17390"/>
    </source>
</evidence>
<dbReference type="InterPro" id="IPR013783">
    <property type="entry name" value="Ig-like_fold"/>
</dbReference>
<dbReference type="InterPro" id="IPR008928">
    <property type="entry name" value="6-hairpin_glycosidase_sf"/>
</dbReference>
<comment type="caution">
    <text evidence="8">The sequence shown here is derived from an EMBL/GenBank/DDBJ whole genome shotgun (WGS) entry which is preliminary data.</text>
</comment>
<sequence>MRATNLTAESLTNPLGLGVACPHLAWVDEDGISQSACQVVCEDENGATLWDTGREESASMQLDWPGEPLASRQHVTWRVRVWDEKGVAGAWSEPAGIEVGLLSPDDWSARWISGDYDVPTQRVGALGNFKQMIAAMHPAQPDQVVTEPILEGRYPADCFRRAFDVAAGLVRARLYITACGLYEARIDGEKVGGFCMAPGHTDYRKRVQYQAYDVTEALAAGGHELTVQLADGWYRGSCGAWGLLNQYGTQTKLLAQLELTYADGIVESVETGPDWQWSNDGPILFADNKDGEIVDATRMPSYSGHARATHHDVVPTASNNVPVTMHERFSPAPGKTPNGRLLYDLGQNIAGWVELDFDAHGGQHVLLRCGEMLDENGNLTLKNIQCTREGFATPLQQVEYVCREGHNHYRTTFCVFGFRYVEVETDAQLGAGSLTAIALYSDMAQTGSFESSNELLNRFFDATVWSTKGNSLDVPTDCPTRERHGWSGDAQIFFETFSYLFDCRTFERKWLHDLFDWQKRDGKLPQVAPAGGVDSYMRFLDGSVGWADAGILIPYRYWKHYGDASVLSEFYDGMRRYAEFMVARCGKTGPFAPRVRLSRENRRYLVNMGQSYGEWAEPEDVHKMDWKDTVAPHPEVATAYTAYVLGCMAQIAAELGRAEDEERYRAYSEGCRRAYQELSQLPEYTLDTDRQARLVRPLVFGLLDESQTDFARERLVRACENYGWRLGTGFLSTPLIMDVLASYDLDAAYRLLENEQMPGWLFMPKMGATTVWESWEGTQAQGGIASLNHYSKGAVCAWLFRVMCGIEPDGERHFTVAPRPGGHFSHARAAYQSSCGRVESGWVRTDGGWRFSVTVPSNASATVVLPDGSRYEVAAGTHEFSCTIRSQED</sequence>
<dbReference type="PANTHER" id="PTHR33307">
    <property type="entry name" value="ALPHA-RHAMNOSIDASE (EUROFUNG)"/>
    <property type="match status" value="1"/>
</dbReference>
<dbReference type="Gene3D" id="2.60.40.10">
    <property type="entry name" value="Immunoglobulins"/>
    <property type="match status" value="1"/>
</dbReference>
<dbReference type="InterPro" id="IPR013737">
    <property type="entry name" value="Bac_rhamnosid_N"/>
</dbReference>
<feature type="domain" description="Alpha-L-rhamnosidase six-hairpin glycosidase" evidence="6">
    <location>
        <begin position="445"/>
        <end position="802"/>
    </location>
</feature>
<dbReference type="InterPro" id="IPR035398">
    <property type="entry name" value="Bac_rhamnosid_C"/>
</dbReference>